<dbReference type="SUPFAM" id="SSF53474">
    <property type="entry name" value="alpha/beta-Hydrolases"/>
    <property type="match status" value="1"/>
</dbReference>
<dbReference type="InterPro" id="IPR000801">
    <property type="entry name" value="Esterase-like"/>
</dbReference>
<reference evidence="1" key="1">
    <citation type="submission" date="2020-12" db="EMBL/GenBank/DDBJ databases">
        <title>The genome sequence of Inhella sp. 4Y17.</title>
        <authorList>
            <person name="Liu Y."/>
        </authorList>
    </citation>
    <scope>NUCLEOTIDE SEQUENCE</scope>
    <source>
        <strain evidence="1">4Y10</strain>
    </source>
</reference>
<sequence length="307" mass="34733">MRNPLISRRQAVGGVASLGVAWASTAWAAERPGRLERLPTWRPRELAARPVEVWLPPGYDPQRRRYAVIYAHDGQMMLDPGSTWNKRAWELDRMAAPLLTQGQLTDFIVVAPWNGGETRRAEYFPQGFLPHLPGPLRERYVREALLGRPLGDAYLRYLVEEVKPRVDAQYATRPERQHTHLLGSSMGGLISAYGLCEYPRVFGSAACLSTHWIGLWERNDEFPAAAVAYLTERAPDPATVRWWMDRGDQELDAQYDMAQARIDAFCGARGFKAPTFVSRVYAGTGHNEGAWRDRLPDVLSFLLTAQR</sequence>
<dbReference type="Proteomes" id="UP000620139">
    <property type="component" value="Unassembled WGS sequence"/>
</dbReference>
<dbReference type="Gene3D" id="3.40.50.1820">
    <property type="entry name" value="alpha/beta hydrolase"/>
    <property type="match status" value="1"/>
</dbReference>
<dbReference type="Pfam" id="PF00756">
    <property type="entry name" value="Esterase"/>
    <property type="match status" value="1"/>
</dbReference>
<dbReference type="AlphaFoldDB" id="A0A931IXZ7"/>
<evidence type="ECO:0000313" key="1">
    <source>
        <dbReference type="EMBL" id="MBH9553661.1"/>
    </source>
</evidence>
<accession>A0A931IXZ7</accession>
<dbReference type="PANTHER" id="PTHR48098">
    <property type="entry name" value="ENTEROCHELIN ESTERASE-RELATED"/>
    <property type="match status" value="1"/>
</dbReference>
<dbReference type="InterPro" id="IPR029058">
    <property type="entry name" value="AB_hydrolase_fold"/>
</dbReference>
<evidence type="ECO:0008006" key="3">
    <source>
        <dbReference type="Google" id="ProtNLM"/>
    </source>
</evidence>
<comment type="caution">
    <text evidence="1">The sequence shown here is derived from an EMBL/GenBank/DDBJ whole genome shotgun (WGS) entry which is preliminary data.</text>
</comment>
<gene>
    <name evidence="1" type="ORF">I7X43_12490</name>
</gene>
<dbReference type="InterPro" id="IPR050583">
    <property type="entry name" value="Mycobacterial_A85_antigen"/>
</dbReference>
<name>A0A931IXZ7_9BURK</name>
<organism evidence="1 2">
    <name type="scientific">Inhella gelatinilytica</name>
    <dbReference type="NCBI Taxonomy" id="2795030"/>
    <lineage>
        <taxon>Bacteria</taxon>
        <taxon>Pseudomonadati</taxon>
        <taxon>Pseudomonadota</taxon>
        <taxon>Betaproteobacteria</taxon>
        <taxon>Burkholderiales</taxon>
        <taxon>Sphaerotilaceae</taxon>
        <taxon>Inhella</taxon>
    </lineage>
</organism>
<proteinExistence type="predicted"/>
<dbReference type="RefSeq" id="WP_198101275.1">
    <property type="nucleotide sequence ID" value="NZ_JAEDAL010000006.1"/>
</dbReference>
<protein>
    <recommendedName>
        <fullName evidence="3">Acyl-CoA:diacylglycerol acyltransferase</fullName>
    </recommendedName>
</protein>
<evidence type="ECO:0000313" key="2">
    <source>
        <dbReference type="Proteomes" id="UP000620139"/>
    </source>
</evidence>
<dbReference type="PANTHER" id="PTHR48098:SF6">
    <property type="entry name" value="FERRI-BACILLIBACTIN ESTERASE BESA"/>
    <property type="match status" value="1"/>
</dbReference>
<keyword evidence="2" id="KW-1185">Reference proteome</keyword>
<dbReference type="EMBL" id="JAEDAL010000006">
    <property type="protein sequence ID" value="MBH9553661.1"/>
    <property type="molecule type" value="Genomic_DNA"/>
</dbReference>